<reference evidence="3 4" key="1">
    <citation type="submission" date="2018-09" db="EMBL/GenBank/DDBJ databases">
        <title>Genomic Encyclopedia of Archaeal and Bacterial Type Strains, Phase II (KMG-II): from individual species to whole genera.</title>
        <authorList>
            <person name="Goeker M."/>
        </authorList>
    </citation>
    <scope>NUCLEOTIDE SEQUENCE [LARGE SCALE GENOMIC DNA]</scope>
    <source>
        <strain evidence="3 4">DSM 17008</strain>
    </source>
</reference>
<dbReference type="Proteomes" id="UP000285120">
    <property type="component" value="Unassembled WGS sequence"/>
</dbReference>
<dbReference type="PANTHER" id="PTHR42879">
    <property type="entry name" value="3-OXOACYL-(ACYL-CARRIER-PROTEIN) REDUCTASE"/>
    <property type="match status" value="1"/>
</dbReference>
<dbReference type="GO" id="GO:0016491">
    <property type="term" value="F:oxidoreductase activity"/>
    <property type="evidence" value="ECO:0007669"/>
    <property type="project" value="UniProtKB-KW"/>
</dbReference>
<name>A0A419V953_9BACL</name>
<evidence type="ECO:0000256" key="1">
    <source>
        <dbReference type="ARBA" id="ARBA00006484"/>
    </source>
</evidence>
<keyword evidence="4" id="KW-1185">Reference proteome</keyword>
<dbReference type="InterPro" id="IPR050259">
    <property type="entry name" value="SDR"/>
</dbReference>
<dbReference type="AlphaFoldDB" id="A0A419V953"/>
<dbReference type="Gene3D" id="3.40.50.720">
    <property type="entry name" value="NAD(P)-binding Rossmann-like Domain"/>
    <property type="match status" value="1"/>
</dbReference>
<sequence length="259" mass="27520">MDLGLKGKAVVVLASSKGLGFAAASLYAQEGANVMLAGREEESLAEAAAAVKGGGSVYWHVCDVTKPEDIKQLMKEAENKLGGIDVLVNNTGGPPAGDFEDMEDEDWQYAFELTLFSYIRAIRAALPLLKKSRGRIVNIASSSIKQPVDHLLLSNTFRSGIAGFSKSLAIEFAPHGILINTVGPGRIETGRTTSLLEKTAAREGVTFEKAKQQSEASIPLGRYGLPEEFARQVVFLGSPANSYTTGQIILVEGGAVSAY</sequence>
<dbReference type="PRINTS" id="PR00080">
    <property type="entry name" value="SDRFAMILY"/>
</dbReference>
<dbReference type="GO" id="GO:0008206">
    <property type="term" value="P:bile acid metabolic process"/>
    <property type="evidence" value="ECO:0007669"/>
    <property type="project" value="UniProtKB-ARBA"/>
</dbReference>
<evidence type="ECO:0000313" key="3">
    <source>
        <dbReference type="EMBL" id="RKD76540.1"/>
    </source>
</evidence>
<evidence type="ECO:0000313" key="4">
    <source>
        <dbReference type="Proteomes" id="UP000285120"/>
    </source>
</evidence>
<evidence type="ECO:0000256" key="2">
    <source>
        <dbReference type="ARBA" id="ARBA00023002"/>
    </source>
</evidence>
<keyword evidence="2" id="KW-0560">Oxidoreductase</keyword>
<dbReference type="PANTHER" id="PTHR42879:SF6">
    <property type="entry name" value="NADPH-DEPENDENT REDUCTASE BACG"/>
    <property type="match status" value="1"/>
</dbReference>
<dbReference type="InterPro" id="IPR036291">
    <property type="entry name" value="NAD(P)-bd_dom_sf"/>
</dbReference>
<dbReference type="CDD" id="cd05344">
    <property type="entry name" value="BKR_like_SDR_like"/>
    <property type="match status" value="1"/>
</dbReference>
<proteinExistence type="inferred from homology"/>
<dbReference type="SUPFAM" id="SSF51735">
    <property type="entry name" value="NAD(P)-binding Rossmann-fold domains"/>
    <property type="match status" value="1"/>
</dbReference>
<comment type="similarity">
    <text evidence="1">Belongs to the short-chain dehydrogenases/reductases (SDR) family.</text>
</comment>
<accession>A0A419V953</accession>
<comment type="caution">
    <text evidence="3">The sequence shown here is derived from an EMBL/GenBank/DDBJ whole genome shotgun (WGS) entry which is preliminary data.</text>
</comment>
<dbReference type="OrthoDB" id="9803333at2"/>
<dbReference type="Pfam" id="PF13561">
    <property type="entry name" value="adh_short_C2"/>
    <property type="match status" value="1"/>
</dbReference>
<organism evidence="3 4">
    <name type="scientific">Sinobaca qinghaiensis</name>
    <dbReference type="NCBI Taxonomy" id="342944"/>
    <lineage>
        <taxon>Bacteria</taxon>
        <taxon>Bacillati</taxon>
        <taxon>Bacillota</taxon>
        <taxon>Bacilli</taxon>
        <taxon>Bacillales</taxon>
        <taxon>Sporolactobacillaceae</taxon>
        <taxon>Sinobaca</taxon>
    </lineage>
</organism>
<dbReference type="RefSeq" id="WP_120191932.1">
    <property type="nucleotide sequence ID" value="NZ_RAPK01000006.1"/>
</dbReference>
<protein>
    <submittedName>
        <fullName evidence="3">3-oxoacyl-[acyl-carrier protein] reductase</fullName>
    </submittedName>
</protein>
<dbReference type="PRINTS" id="PR00081">
    <property type="entry name" value="GDHRDH"/>
</dbReference>
<dbReference type="InterPro" id="IPR002347">
    <property type="entry name" value="SDR_fam"/>
</dbReference>
<dbReference type="EMBL" id="RAPK01000006">
    <property type="protein sequence ID" value="RKD76540.1"/>
    <property type="molecule type" value="Genomic_DNA"/>
</dbReference>
<gene>
    <name evidence="3" type="ORF">ATL39_0759</name>
</gene>
<dbReference type="FunFam" id="3.40.50.720:FF:000084">
    <property type="entry name" value="Short-chain dehydrogenase reductase"/>
    <property type="match status" value="1"/>
</dbReference>